<dbReference type="Proteomes" id="UP000070366">
    <property type="component" value="Unassembled WGS sequence"/>
</dbReference>
<protein>
    <submittedName>
        <fullName evidence="1">Uncharacterized protein</fullName>
    </submittedName>
</protein>
<evidence type="ECO:0000313" key="2">
    <source>
        <dbReference type="Proteomes" id="UP000070366"/>
    </source>
</evidence>
<keyword evidence="2" id="KW-1185">Reference proteome</keyword>
<sequence>MRKMIYFLDENILRISGNTADKRKKRELNRKIKIYFQAKNND</sequence>
<reference evidence="1 2" key="1">
    <citation type="submission" date="2016-02" db="EMBL/GenBank/DDBJ databases">
        <authorList>
            <person name="Wen L."/>
            <person name="He K."/>
            <person name="Yang H."/>
        </authorList>
    </citation>
    <scope>NUCLEOTIDE SEQUENCE [LARGE SCALE GENOMIC DNA]</scope>
    <source>
        <strain evidence="1 2">DSM 22607</strain>
    </source>
</reference>
<comment type="caution">
    <text evidence="1">The sequence shown here is derived from an EMBL/GenBank/DDBJ whole genome shotgun (WGS) entry which is preliminary data.</text>
</comment>
<dbReference type="STRING" id="626937.HMPREF3293_01004"/>
<dbReference type="EMBL" id="LSZW01000047">
    <property type="protein sequence ID" value="KXK66267.1"/>
    <property type="molecule type" value="Genomic_DNA"/>
</dbReference>
<dbReference type="AlphaFoldDB" id="A0A136Q6H0"/>
<organism evidence="1 2">
    <name type="scientific">Christensenella minuta</name>
    <dbReference type="NCBI Taxonomy" id="626937"/>
    <lineage>
        <taxon>Bacteria</taxon>
        <taxon>Bacillati</taxon>
        <taxon>Bacillota</taxon>
        <taxon>Clostridia</taxon>
        <taxon>Christensenellales</taxon>
        <taxon>Christensenellaceae</taxon>
        <taxon>Christensenella</taxon>
    </lineage>
</organism>
<gene>
    <name evidence="1" type="ORF">HMPREF3293_01004</name>
</gene>
<accession>A0A136Q6H0</accession>
<evidence type="ECO:0000313" key="1">
    <source>
        <dbReference type="EMBL" id="KXK66267.1"/>
    </source>
</evidence>
<name>A0A136Q6H0_9FIRM</name>
<proteinExistence type="predicted"/>